<dbReference type="OrthoDB" id="9786132at2"/>
<dbReference type="InterPro" id="IPR017896">
    <property type="entry name" value="4Fe4S_Fe-S-bd"/>
</dbReference>
<gene>
    <name evidence="3" type="ORF">HLPCO_002076</name>
</gene>
<evidence type="ECO:0000313" key="3">
    <source>
        <dbReference type="EMBL" id="ERJ11837.1"/>
    </source>
</evidence>
<dbReference type="STRING" id="1033810.HLPCO_002076"/>
<dbReference type="EMBL" id="AFNU02000007">
    <property type="protein sequence ID" value="ERJ11837.1"/>
    <property type="molecule type" value="Genomic_DNA"/>
</dbReference>
<dbReference type="AlphaFoldDB" id="U2DTN7"/>
<proteinExistence type="predicted"/>
<evidence type="ECO:0000313" key="4">
    <source>
        <dbReference type="Proteomes" id="UP000005707"/>
    </source>
</evidence>
<feature type="transmembrane region" description="Helical" evidence="1">
    <location>
        <begin position="12"/>
        <end position="37"/>
    </location>
</feature>
<feature type="transmembrane region" description="Helical" evidence="1">
    <location>
        <begin position="114"/>
        <end position="132"/>
    </location>
</feature>
<dbReference type="RefSeq" id="WP_008824541.1">
    <property type="nucleotide sequence ID" value="NZ_AFNU02000007.1"/>
</dbReference>
<comment type="caution">
    <text evidence="3">The sequence shown here is derived from an EMBL/GenBank/DDBJ whole genome shotgun (WGS) entry which is preliminary data.</text>
</comment>
<feature type="domain" description="4Fe-4S ferredoxin-type" evidence="2">
    <location>
        <begin position="28"/>
        <end position="62"/>
    </location>
</feature>
<keyword evidence="1" id="KW-0812">Transmembrane</keyword>
<keyword evidence="1" id="KW-1133">Transmembrane helix</keyword>
<organism evidence="3 4">
    <name type="scientific">Haloplasma contractile SSD-17B</name>
    <dbReference type="NCBI Taxonomy" id="1033810"/>
    <lineage>
        <taxon>Bacteria</taxon>
        <taxon>Bacillati</taxon>
        <taxon>Mycoplasmatota</taxon>
        <taxon>Mollicutes</taxon>
        <taxon>Haloplasmatales</taxon>
        <taxon>Haloplasmataceae</taxon>
        <taxon>Haloplasma</taxon>
    </lineage>
</organism>
<keyword evidence="4" id="KW-1185">Reference proteome</keyword>
<keyword evidence="1" id="KW-0472">Membrane</keyword>
<dbReference type="Pfam" id="PF12801">
    <property type="entry name" value="Fer4_5"/>
    <property type="match status" value="2"/>
</dbReference>
<dbReference type="eggNOG" id="COG0348">
    <property type="taxonomic scope" value="Bacteria"/>
</dbReference>
<reference evidence="3 4" key="1">
    <citation type="journal article" date="2011" name="J. Bacteriol.">
        <title>Genome sequence of Haloplasma contractile, an unusual contractile bacterium from a deep-sea anoxic brine lake.</title>
        <authorList>
            <person name="Antunes A."/>
            <person name="Alam I."/>
            <person name="El Dorry H."/>
            <person name="Siam R."/>
            <person name="Robertson A."/>
            <person name="Bajic V.B."/>
            <person name="Stingl U."/>
        </authorList>
    </citation>
    <scope>NUCLEOTIDE SEQUENCE [LARGE SCALE GENOMIC DNA]</scope>
    <source>
        <strain evidence="3 4">SSD-17B</strain>
    </source>
</reference>
<evidence type="ECO:0000259" key="2">
    <source>
        <dbReference type="Pfam" id="PF12801"/>
    </source>
</evidence>
<accession>U2DTN7</accession>
<feature type="domain" description="4Fe-4S ferredoxin-type" evidence="2">
    <location>
        <begin position="117"/>
        <end position="159"/>
    </location>
</feature>
<sequence length="172" mass="19859">MKNYKSHMKWSWVIIVSFFVLSIYNIWFGLFGFVCMLTPMVHALRGKGKLHCAKHCPRGSFLGKWLPYMSLNKRLPKFMTKKPFKHGVLIFMILMLSFSLYHSGFEPKKVAMSLFRFMGASFIVGILLGVIYKPRSWCAICPMGHATGLIDKGLKNQKKKKNANNTKKQLNY</sequence>
<dbReference type="InParanoid" id="U2DTN7"/>
<evidence type="ECO:0000256" key="1">
    <source>
        <dbReference type="SAM" id="Phobius"/>
    </source>
</evidence>
<name>U2DTN7_9MOLU</name>
<reference evidence="3 4" key="2">
    <citation type="journal article" date="2013" name="PLoS ONE">
        <title>INDIGO - INtegrated Data Warehouse of MIcrobial GenOmes with Examples from the Red Sea Extremophiles.</title>
        <authorList>
            <person name="Alam I."/>
            <person name="Antunes A."/>
            <person name="Kamau A.A."/>
            <person name="Ba Alawi W."/>
            <person name="Kalkatawi M."/>
            <person name="Stingl U."/>
            <person name="Bajic V.B."/>
        </authorList>
    </citation>
    <scope>NUCLEOTIDE SEQUENCE [LARGE SCALE GENOMIC DNA]</scope>
    <source>
        <strain evidence="3 4">SSD-17B</strain>
    </source>
</reference>
<protein>
    <submittedName>
        <fullName evidence="3">Iron-sulfur cluster-binding protein</fullName>
    </submittedName>
</protein>
<dbReference type="Proteomes" id="UP000005707">
    <property type="component" value="Unassembled WGS sequence"/>
</dbReference>
<feature type="transmembrane region" description="Helical" evidence="1">
    <location>
        <begin position="83"/>
        <end position="102"/>
    </location>
</feature>